<dbReference type="InterPro" id="IPR002123">
    <property type="entry name" value="Plipid/glycerol_acylTrfase"/>
</dbReference>
<keyword evidence="6" id="KW-1185">Reference proteome</keyword>
<dbReference type="PANTHER" id="PTHR10434">
    <property type="entry name" value="1-ACYL-SN-GLYCEROL-3-PHOSPHATE ACYLTRANSFERASE"/>
    <property type="match status" value="1"/>
</dbReference>
<dbReference type="EC" id="2.3.1.51" evidence="5"/>
<dbReference type="GO" id="GO:0006654">
    <property type="term" value="P:phosphatidic acid biosynthetic process"/>
    <property type="evidence" value="ECO:0007669"/>
    <property type="project" value="TreeGrafter"/>
</dbReference>
<name>A9WMG7_RENSM</name>
<dbReference type="GO" id="GO:0005886">
    <property type="term" value="C:plasma membrane"/>
    <property type="evidence" value="ECO:0007669"/>
    <property type="project" value="TreeGrafter"/>
</dbReference>
<dbReference type="KEGG" id="rsa:RSal33209_1787"/>
<dbReference type="STRING" id="288705.RSal33209_1787"/>
<organism evidence="5 6">
    <name type="scientific">Renibacterium salmoninarum (strain ATCC 33209 / DSM 20767 / JCM 11484 / NBRC 15589 / NCIMB 2235)</name>
    <dbReference type="NCBI Taxonomy" id="288705"/>
    <lineage>
        <taxon>Bacteria</taxon>
        <taxon>Bacillati</taxon>
        <taxon>Actinomycetota</taxon>
        <taxon>Actinomycetes</taxon>
        <taxon>Micrococcales</taxon>
        <taxon>Micrococcaceae</taxon>
        <taxon>Renibacterium</taxon>
    </lineage>
</organism>
<keyword evidence="1 5" id="KW-0808">Transferase</keyword>
<dbReference type="SUPFAM" id="SSF69593">
    <property type="entry name" value="Glycerol-3-phosphate (1)-acyltransferase"/>
    <property type="match status" value="1"/>
</dbReference>
<dbReference type="CDD" id="cd07989">
    <property type="entry name" value="LPLAT_AGPAT-like"/>
    <property type="match status" value="1"/>
</dbReference>
<dbReference type="EMBL" id="CP000910">
    <property type="protein sequence ID" value="ABY23522.1"/>
    <property type="molecule type" value="Genomic_DNA"/>
</dbReference>
<keyword evidence="2 5" id="KW-0012">Acyltransferase</keyword>
<gene>
    <name evidence="5" type="ordered locus">RSal33209_1787</name>
</gene>
<feature type="compositionally biased region" description="Basic and acidic residues" evidence="3">
    <location>
        <begin position="228"/>
        <end position="256"/>
    </location>
</feature>
<reference evidence="6" key="1">
    <citation type="journal article" date="2008" name="J. Bacteriol.">
        <title>Genome sequence of the fish pathogen Renibacterium salmoninarum suggests reductive evolution away from an environmental Arthrobacter ancestor.</title>
        <authorList>
            <person name="Wiens G.D."/>
            <person name="Rockey D.D."/>
            <person name="Wu Z."/>
            <person name="Chang J."/>
            <person name="Levy R."/>
            <person name="Crane S."/>
            <person name="Chen D.S."/>
            <person name="Capri G.R."/>
            <person name="Burnett J.R."/>
            <person name="Sudheesh P.S."/>
            <person name="Schipma M.J."/>
            <person name="Burd H."/>
            <person name="Bhattacharyya A."/>
            <person name="Rhodes L.D."/>
            <person name="Kaul R."/>
            <person name="Strom M.S."/>
        </authorList>
    </citation>
    <scope>NUCLEOTIDE SEQUENCE [LARGE SCALE GENOMIC DNA]</scope>
    <source>
        <strain evidence="6">ATCC 33209 / DSM 20767 / JCM 11484 / NBRC 15589 / NCIMB 2235</strain>
    </source>
</reference>
<accession>A9WMG7</accession>
<dbReference type="SMART" id="SM00563">
    <property type="entry name" value="PlsC"/>
    <property type="match status" value="1"/>
</dbReference>
<dbReference type="Proteomes" id="UP000002007">
    <property type="component" value="Chromosome"/>
</dbReference>
<dbReference type="AlphaFoldDB" id="A9WMG7"/>
<evidence type="ECO:0000256" key="1">
    <source>
        <dbReference type="ARBA" id="ARBA00022679"/>
    </source>
</evidence>
<dbReference type="Pfam" id="PF01553">
    <property type="entry name" value="Acyltransferase"/>
    <property type="match status" value="1"/>
</dbReference>
<feature type="domain" description="Phospholipid/glycerol acyltransferase" evidence="4">
    <location>
        <begin position="44"/>
        <end position="162"/>
    </location>
</feature>
<dbReference type="PANTHER" id="PTHR10434:SF55">
    <property type="entry name" value="POSSIBLE ACYLTRANSFERASE"/>
    <property type="match status" value="1"/>
</dbReference>
<dbReference type="GO" id="GO:0003841">
    <property type="term" value="F:1-acylglycerol-3-phosphate O-acyltransferase activity"/>
    <property type="evidence" value="ECO:0007669"/>
    <property type="project" value="UniProtKB-EC"/>
</dbReference>
<evidence type="ECO:0000259" key="4">
    <source>
        <dbReference type="SMART" id="SM00563"/>
    </source>
</evidence>
<sequence length="256" mass="28116">MSQPQSRTMKTMFSILANTLRPLMNLLLAKTWLQTDKLPQNSGFIVCPNHYSEIDPVLVGHMLYNKGFPPHFLAKGSLFKLPIAGKILAGSKQIPVDRSGPSAGRSLIVAQEVLDEGGAIIIYPEGTLTRDPNLWPMKGHTGAARLALQTGAPVTPVAHWGAQEVFPRYAKMVHPFPRKRVTMIIGDPVDLSAFHGKPLDKDVLHAATEAILDDITALLVGLRGEPAPVERWDPSEHNQTKTGRKFEQDARPEESV</sequence>
<feature type="region of interest" description="Disordered" evidence="3">
    <location>
        <begin position="226"/>
        <end position="256"/>
    </location>
</feature>
<dbReference type="eggNOG" id="COG0204">
    <property type="taxonomic scope" value="Bacteria"/>
</dbReference>
<evidence type="ECO:0000256" key="2">
    <source>
        <dbReference type="ARBA" id="ARBA00023315"/>
    </source>
</evidence>
<evidence type="ECO:0000313" key="6">
    <source>
        <dbReference type="Proteomes" id="UP000002007"/>
    </source>
</evidence>
<evidence type="ECO:0000313" key="5">
    <source>
        <dbReference type="EMBL" id="ABY23522.1"/>
    </source>
</evidence>
<proteinExistence type="predicted"/>
<protein>
    <submittedName>
        <fullName evidence="5">1-acyl-sn-glycerol-3-phosphate acyltransferase</fullName>
        <ecNumber evidence="5">2.3.1.51</ecNumber>
    </submittedName>
</protein>
<evidence type="ECO:0000256" key="3">
    <source>
        <dbReference type="SAM" id="MobiDB-lite"/>
    </source>
</evidence>
<dbReference type="HOGENOM" id="CLU_027938_4_1_11"/>